<organism evidence="1 2">
    <name type="scientific">Macroventuria anomochaeta</name>
    <dbReference type="NCBI Taxonomy" id="301207"/>
    <lineage>
        <taxon>Eukaryota</taxon>
        <taxon>Fungi</taxon>
        <taxon>Dikarya</taxon>
        <taxon>Ascomycota</taxon>
        <taxon>Pezizomycotina</taxon>
        <taxon>Dothideomycetes</taxon>
        <taxon>Pleosporomycetidae</taxon>
        <taxon>Pleosporales</taxon>
        <taxon>Pleosporineae</taxon>
        <taxon>Didymellaceae</taxon>
        <taxon>Macroventuria</taxon>
    </lineage>
</organism>
<gene>
    <name evidence="1" type="ORF">BU25DRAFT_432606</name>
</gene>
<protein>
    <submittedName>
        <fullName evidence="1">Uncharacterized protein</fullName>
    </submittedName>
</protein>
<sequence length="252" mass="29243">MRRRSHMSSSRVVYIQTDDFESLKKVNTALLDTAIRAIEQISPQLKMVILQTGGKGYGLEFPDKVPINPHLRENMPRISEPYASKILYYSQYDLLTELSKGKDRMFAEARPDGIIGFTPVGNAMNLSQRIGLYLTIYREVHGAVDVWPKLRDHFDLVGKGPGFDPVPMEKFVKSNINAWKKPTETHGLEEKALEEQNWPFVRFMLIYLDFDRQYNLTRSREAGFEEEIDTADRYLKAWERMRKAKILPLRVA</sequence>
<name>A0ACB6RY22_9PLEO</name>
<reference evidence="1" key="1">
    <citation type="journal article" date="2020" name="Stud. Mycol.">
        <title>101 Dothideomycetes genomes: a test case for predicting lifestyles and emergence of pathogens.</title>
        <authorList>
            <person name="Haridas S."/>
            <person name="Albert R."/>
            <person name="Binder M."/>
            <person name="Bloem J."/>
            <person name="Labutti K."/>
            <person name="Salamov A."/>
            <person name="Andreopoulos B."/>
            <person name="Baker S."/>
            <person name="Barry K."/>
            <person name="Bills G."/>
            <person name="Bluhm B."/>
            <person name="Cannon C."/>
            <person name="Castanera R."/>
            <person name="Culley D."/>
            <person name="Daum C."/>
            <person name="Ezra D."/>
            <person name="Gonzalez J."/>
            <person name="Henrissat B."/>
            <person name="Kuo A."/>
            <person name="Liang C."/>
            <person name="Lipzen A."/>
            <person name="Lutzoni F."/>
            <person name="Magnuson J."/>
            <person name="Mondo S."/>
            <person name="Nolan M."/>
            <person name="Ohm R."/>
            <person name="Pangilinan J."/>
            <person name="Park H.-J."/>
            <person name="Ramirez L."/>
            <person name="Alfaro M."/>
            <person name="Sun H."/>
            <person name="Tritt A."/>
            <person name="Yoshinaga Y."/>
            <person name="Zwiers L.-H."/>
            <person name="Turgeon B."/>
            <person name="Goodwin S."/>
            <person name="Spatafora J."/>
            <person name="Crous P."/>
            <person name="Grigoriev I."/>
        </authorList>
    </citation>
    <scope>NUCLEOTIDE SEQUENCE</scope>
    <source>
        <strain evidence="1">CBS 525.71</strain>
    </source>
</reference>
<dbReference type="Proteomes" id="UP000799754">
    <property type="component" value="Unassembled WGS sequence"/>
</dbReference>
<comment type="caution">
    <text evidence="1">The sequence shown here is derived from an EMBL/GenBank/DDBJ whole genome shotgun (WGS) entry which is preliminary data.</text>
</comment>
<keyword evidence="2" id="KW-1185">Reference proteome</keyword>
<evidence type="ECO:0000313" key="2">
    <source>
        <dbReference type="Proteomes" id="UP000799754"/>
    </source>
</evidence>
<evidence type="ECO:0000313" key="1">
    <source>
        <dbReference type="EMBL" id="KAF2626048.1"/>
    </source>
</evidence>
<dbReference type="EMBL" id="MU006723">
    <property type="protein sequence ID" value="KAF2626048.1"/>
    <property type="molecule type" value="Genomic_DNA"/>
</dbReference>
<proteinExistence type="predicted"/>
<accession>A0ACB6RY22</accession>